<evidence type="ECO:0000313" key="1">
    <source>
        <dbReference type="EMBL" id="RNA34674.1"/>
    </source>
</evidence>
<name>A0A3M7SFQ9_BRAPC</name>
<reference evidence="1 2" key="1">
    <citation type="journal article" date="2018" name="Sci. Rep.">
        <title>Genomic signatures of local adaptation to the degree of environmental predictability in rotifers.</title>
        <authorList>
            <person name="Franch-Gras L."/>
            <person name="Hahn C."/>
            <person name="Garcia-Roger E.M."/>
            <person name="Carmona M.J."/>
            <person name="Serra M."/>
            <person name="Gomez A."/>
        </authorList>
    </citation>
    <scope>NUCLEOTIDE SEQUENCE [LARGE SCALE GENOMIC DNA]</scope>
    <source>
        <strain evidence="1">HYR1</strain>
    </source>
</reference>
<protein>
    <submittedName>
        <fullName evidence="1">Uncharacterized protein</fullName>
    </submittedName>
</protein>
<evidence type="ECO:0000313" key="2">
    <source>
        <dbReference type="Proteomes" id="UP000276133"/>
    </source>
</evidence>
<dbReference type="Proteomes" id="UP000276133">
    <property type="component" value="Unassembled WGS sequence"/>
</dbReference>
<organism evidence="1 2">
    <name type="scientific">Brachionus plicatilis</name>
    <name type="common">Marine rotifer</name>
    <name type="synonym">Brachionus muelleri</name>
    <dbReference type="NCBI Taxonomy" id="10195"/>
    <lineage>
        <taxon>Eukaryota</taxon>
        <taxon>Metazoa</taxon>
        <taxon>Spiralia</taxon>
        <taxon>Gnathifera</taxon>
        <taxon>Rotifera</taxon>
        <taxon>Eurotatoria</taxon>
        <taxon>Monogononta</taxon>
        <taxon>Pseudotrocha</taxon>
        <taxon>Ploima</taxon>
        <taxon>Brachionidae</taxon>
        <taxon>Brachionus</taxon>
    </lineage>
</organism>
<accession>A0A3M7SFQ9</accession>
<gene>
    <name evidence="1" type="ORF">BpHYR1_033526</name>
</gene>
<dbReference type="OrthoDB" id="10173939at2759"/>
<dbReference type="AlphaFoldDB" id="A0A3M7SFQ9"/>
<sequence length="111" mass="13280">MKDHLSLKIVLFIAKFGEEQITEKVYFEKYLKVSECIREFVLNNESNYYKEYLRNTKRRQANFVLDEEKDSDIENESDDEDYEGYYGGDYGGYDSDDVYDGLWRLQLFSTS</sequence>
<comment type="caution">
    <text evidence="1">The sequence shown here is derived from an EMBL/GenBank/DDBJ whole genome shotgun (WGS) entry which is preliminary data.</text>
</comment>
<keyword evidence="2" id="KW-1185">Reference proteome</keyword>
<proteinExistence type="predicted"/>
<dbReference type="EMBL" id="REGN01001439">
    <property type="protein sequence ID" value="RNA34674.1"/>
    <property type="molecule type" value="Genomic_DNA"/>
</dbReference>